<feature type="chain" id="PRO_5023078075" description="Ubiquitin 3 binding protein But2 C-terminal domain-containing protein" evidence="1">
    <location>
        <begin position="22"/>
        <end position="164"/>
    </location>
</feature>
<evidence type="ECO:0000313" key="3">
    <source>
        <dbReference type="Proteomes" id="UP000313359"/>
    </source>
</evidence>
<dbReference type="EMBL" id="ML122285">
    <property type="protein sequence ID" value="RPD56813.1"/>
    <property type="molecule type" value="Genomic_DNA"/>
</dbReference>
<dbReference type="Proteomes" id="UP000313359">
    <property type="component" value="Unassembled WGS sequence"/>
</dbReference>
<proteinExistence type="predicted"/>
<name>A0A5C2S0A2_9APHY</name>
<accession>A0A5C2S0A2</accession>
<organism evidence="2 3">
    <name type="scientific">Lentinus tigrinus ALCF2SS1-6</name>
    <dbReference type="NCBI Taxonomy" id="1328759"/>
    <lineage>
        <taxon>Eukaryota</taxon>
        <taxon>Fungi</taxon>
        <taxon>Dikarya</taxon>
        <taxon>Basidiomycota</taxon>
        <taxon>Agaricomycotina</taxon>
        <taxon>Agaricomycetes</taxon>
        <taxon>Polyporales</taxon>
        <taxon>Polyporaceae</taxon>
        <taxon>Lentinus</taxon>
    </lineage>
</organism>
<dbReference type="OrthoDB" id="2769307at2759"/>
<reference evidence="2" key="1">
    <citation type="journal article" date="2018" name="Genome Biol. Evol.">
        <title>Genomics and development of Lentinus tigrinus, a white-rot wood-decaying mushroom with dimorphic fruiting bodies.</title>
        <authorList>
            <person name="Wu B."/>
            <person name="Xu Z."/>
            <person name="Knudson A."/>
            <person name="Carlson A."/>
            <person name="Chen N."/>
            <person name="Kovaka S."/>
            <person name="LaButti K."/>
            <person name="Lipzen A."/>
            <person name="Pennachio C."/>
            <person name="Riley R."/>
            <person name="Schakwitz W."/>
            <person name="Umezawa K."/>
            <person name="Ohm R.A."/>
            <person name="Grigoriev I.V."/>
            <person name="Nagy L.G."/>
            <person name="Gibbons J."/>
            <person name="Hibbett D."/>
        </authorList>
    </citation>
    <scope>NUCLEOTIDE SEQUENCE [LARGE SCALE GENOMIC DNA]</scope>
    <source>
        <strain evidence="2">ALCF2SS1-6</strain>
    </source>
</reference>
<evidence type="ECO:0000313" key="2">
    <source>
        <dbReference type="EMBL" id="RPD56813.1"/>
    </source>
</evidence>
<dbReference type="AlphaFoldDB" id="A0A5C2S0A2"/>
<evidence type="ECO:0000256" key="1">
    <source>
        <dbReference type="SAM" id="SignalP"/>
    </source>
</evidence>
<sequence length="164" mass="17286">MQLSLPTILSSWAVLATLCASQTVVPDHGTTTEPSDGAIIPHGDSFPFSYEPVPFGTQVCFSAYDPVAIYLSTAPPTAADVTSSQNACVLTDSSSVHDFGHYVVPLISNLPPVGPGFPPFQFQMPTLGVANGTTLYLTVLETITNCKAGGFFCGIETTTVVYFD</sequence>
<keyword evidence="3" id="KW-1185">Reference proteome</keyword>
<feature type="signal peptide" evidence="1">
    <location>
        <begin position="1"/>
        <end position="21"/>
    </location>
</feature>
<evidence type="ECO:0008006" key="4">
    <source>
        <dbReference type="Google" id="ProtNLM"/>
    </source>
</evidence>
<protein>
    <recommendedName>
        <fullName evidence="4">Ubiquitin 3 binding protein But2 C-terminal domain-containing protein</fullName>
    </recommendedName>
</protein>
<gene>
    <name evidence="2" type="ORF">L227DRAFT_614184</name>
</gene>
<keyword evidence="1" id="KW-0732">Signal</keyword>